<evidence type="ECO:0000259" key="1">
    <source>
        <dbReference type="Pfam" id="PF03732"/>
    </source>
</evidence>
<dbReference type="Proteomes" id="UP000829196">
    <property type="component" value="Unassembled WGS sequence"/>
</dbReference>
<dbReference type="SMR" id="A0A8T3B4P4"/>
<dbReference type="OrthoDB" id="913048at2759"/>
<dbReference type="AlphaFoldDB" id="A0A8T3B4P4"/>
<evidence type="ECO:0000313" key="2">
    <source>
        <dbReference type="EMBL" id="KAI0503975.1"/>
    </source>
</evidence>
<name>A0A8T3B4P4_DENNO</name>
<sequence>MRESIRSWREFTDSLLERFRISREVDFYHQFFELIHEGIVMDYRQMFEYPSSRLGRLSETVFEENFMKGLKPEIRVVVRLLRPRGLEEAMELAKMVEDNNSLERNNKGSSLGASYRITTTFFAPKVQPVPIQREVPKDRGLREQLG</sequence>
<dbReference type="InterPro" id="IPR005162">
    <property type="entry name" value="Retrotrans_gag_dom"/>
</dbReference>
<accession>A0A8T3B4P4</accession>
<dbReference type="EMBL" id="JAGYWB010000011">
    <property type="protein sequence ID" value="KAI0503975.1"/>
    <property type="molecule type" value="Genomic_DNA"/>
</dbReference>
<feature type="domain" description="Retrotransposon gag" evidence="1">
    <location>
        <begin position="4"/>
        <end position="72"/>
    </location>
</feature>
<evidence type="ECO:0000313" key="3">
    <source>
        <dbReference type="Proteomes" id="UP000829196"/>
    </source>
</evidence>
<comment type="caution">
    <text evidence="2">The sequence shown here is derived from an EMBL/GenBank/DDBJ whole genome shotgun (WGS) entry which is preliminary data.</text>
</comment>
<proteinExistence type="predicted"/>
<keyword evidence="3" id="KW-1185">Reference proteome</keyword>
<protein>
    <recommendedName>
        <fullName evidence="1">Retrotransposon gag domain-containing protein</fullName>
    </recommendedName>
</protein>
<reference evidence="2" key="1">
    <citation type="journal article" date="2022" name="Front. Genet.">
        <title>Chromosome-Scale Assembly of the Dendrobium nobile Genome Provides Insights Into the Molecular Mechanism of the Biosynthesis of the Medicinal Active Ingredient of Dendrobium.</title>
        <authorList>
            <person name="Xu Q."/>
            <person name="Niu S.-C."/>
            <person name="Li K.-L."/>
            <person name="Zheng P.-J."/>
            <person name="Zhang X.-J."/>
            <person name="Jia Y."/>
            <person name="Liu Y."/>
            <person name="Niu Y.-X."/>
            <person name="Yu L.-H."/>
            <person name="Chen D.-F."/>
            <person name="Zhang G.-Q."/>
        </authorList>
    </citation>
    <scope>NUCLEOTIDE SEQUENCE</scope>
    <source>
        <tissue evidence="2">Leaf</tissue>
    </source>
</reference>
<gene>
    <name evidence="2" type="ORF">KFK09_014922</name>
</gene>
<organism evidence="2 3">
    <name type="scientific">Dendrobium nobile</name>
    <name type="common">Orchid</name>
    <dbReference type="NCBI Taxonomy" id="94219"/>
    <lineage>
        <taxon>Eukaryota</taxon>
        <taxon>Viridiplantae</taxon>
        <taxon>Streptophyta</taxon>
        <taxon>Embryophyta</taxon>
        <taxon>Tracheophyta</taxon>
        <taxon>Spermatophyta</taxon>
        <taxon>Magnoliopsida</taxon>
        <taxon>Liliopsida</taxon>
        <taxon>Asparagales</taxon>
        <taxon>Orchidaceae</taxon>
        <taxon>Epidendroideae</taxon>
        <taxon>Malaxideae</taxon>
        <taxon>Dendrobiinae</taxon>
        <taxon>Dendrobium</taxon>
    </lineage>
</organism>
<dbReference type="Pfam" id="PF03732">
    <property type="entry name" value="Retrotrans_gag"/>
    <property type="match status" value="1"/>
</dbReference>